<evidence type="ECO:0000313" key="3">
    <source>
        <dbReference type="Proteomes" id="UP001500454"/>
    </source>
</evidence>
<evidence type="ECO:0000256" key="1">
    <source>
        <dbReference type="SAM" id="Phobius"/>
    </source>
</evidence>
<dbReference type="EMBL" id="BAABHA010000002">
    <property type="protein sequence ID" value="GAA4375311.1"/>
    <property type="molecule type" value="Genomic_DNA"/>
</dbReference>
<dbReference type="Proteomes" id="UP001500454">
    <property type="component" value="Unassembled WGS sequence"/>
</dbReference>
<name>A0ABP8IVC9_9BACT</name>
<gene>
    <name evidence="2" type="ORF">GCM10023186_07840</name>
</gene>
<feature type="transmembrane region" description="Helical" evidence="1">
    <location>
        <begin position="31"/>
        <end position="53"/>
    </location>
</feature>
<organism evidence="2 3">
    <name type="scientific">Hymenobacter koreensis</name>
    <dbReference type="NCBI Taxonomy" id="1084523"/>
    <lineage>
        <taxon>Bacteria</taxon>
        <taxon>Pseudomonadati</taxon>
        <taxon>Bacteroidota</taxon>
        <taxon>Cytophagia</taxon>
        <taxon>Cytophagales</taxon>
        <taxon>Hymenobacteraceae</taxon>
        <taxon>Hymenobacter</taxon>
    </lineage>
</organism>
<keyword evidence="1" id="KW-0812">Transmembrane</keyword>
<accession>A0ABP8IVC9</accession>
<feature type="transmembrane region" description="Helical" evidence="1">
    <location>
        <begin position="118"/>
        <end position="140"/>
    </location>
</feature>
<feature type="transmembrane region" description="Helical" evidence="1">
    <location>
        <begin position="65"/>
        <end position="87"/>
    </location>
</feature>
<keyword evidence="1" id="KW-0472">Membrane</keyword>
<reference evidence="3" key="1">
    <citation type="journal article" date="2019" name="Int. J. Syst. Evol. Microbiol.">
        <title>The Global Catalogue of Microorganisms (GCM) 10K type strain sequencing project: providing services to taxonomists for standard genome sequencing and annotation.</title>
        <authorList>
            <consortium name="The Broad Institute Genomics Platform"/>
            <consortium name="The Broad Institute Genome Sequencing Center for Infectious Disease"/>
            <person name="Wu L."/>
            <person name="Ma J."/>
        </authorList>
    </citation>
    <scope>NUCLEOTIDE SEQUENCE [LARGE SCALE GENOMIC DNA]</scope>
    <source>
        <strain evidence="3">JCM 17924</strain>
    </source>
</reference>
<keyword evidence="3" id="KW-1185">Reference proteome</keyword>
<comment type="caution">
    <text evidence="2">The sequence shown here is derived from an EMBL/GenBank/DDBJ whole genome shotgun (WGS) entry which is preliminary data.</text>
</comment>
<protein>
    <submittedName>
        <fullName evidence="2">DUF5362 family protein</fullName>
    </submittedName>
</protein>
<dbReference type="RefSeq" id="WP_345221585.1">
    <property type="nucleotide sequence ID" value="NZ_BAABHA010000002.1"/>
</dbReference>
<sequence>MEHDYTASPTGLTLSQTDQQHLSDTRRWTKFLAIVGLVLSGFIILAGASFGLFSSAISGSYQGMGAVGLVAYLLLGLVYLIPCVYLLRFSSSLGTALREQDQNALTHALSNHKSFYKFISIFLIVTLVFYALALAGLLLFNPAQYWR</sequence>
<keyword evidence="1" id="KW-1133">Transmembrane helix</keyword>
<evidence type="ECO:0000313" key="2">
    <source>
        <dbReference type="EMBL" id="GAA4375311.1"/>
    </source>
</evidence>
<proteinExistence type="predicted"/>